<dbReference type="RefSeq" id="WP_139210818.1">
    <property type="nucleotide sequence ID" value="NZ_FOFD01000001.1"/>
</dbReference>
<protein>
    <submittedName>
        <fullName evidence="2">Uncharacterized protein</fullName>
    </submittedName>
</protein>
<reference evidence="3" key="1">
    <citation type="submission" date="2016-10" db="EMBL/GenBank/DDBJ databases">
        <authorList>
            <person name="Varghese N."/>
            <person name="Submissions S."/>
        </authorList>
    </citation>
    <scope>NUCLEOTIDE SEQUENCE [LARGE SCALE GENOMIC DNA]</scope>
    <source>
        <strain evidence="3">DSM 25055</strain>
    </source>
</reference>
<feature type="transmembrane region" description="Helical" evidence="1">
    <location>
        <begin position="20"/>
        <end position="37"/>
    </location>
</feature>
<evidence type="ECO:0000313" key="2">
    <source>
        <dbReference type="EMBL" id="SEQ03543.1"/>
    </source>
</evidence>
<dbReference type="AlphaFoldDB" id="A0A1H9CSG1"/>
<sequence>MSIQNMRYMKRRIAPHLDWFTTITMVFLVGIGIYSWFQPRFLGLPQMGSSTAVAIISGLTVGLAVHRLRRPKEVEQPSVKQTFNWSDHTNIADFGLKNYGNGTAHYIQIEVTNANSGKELFSLKPREPPVHLEEDEFFGFMYDRRSEDDRLLAEIREKKEIDGMVHIYYSFVSSMGSRAPPEAYSERPDEYVLDNVVEVAKMEPRRMELKRIQSLCRD</sequence>
<feature type="transmembrane region" description="Helical" evidence="1">
    <location>
        <begin position="43"/>
        <end position="65"/>
    </location>
</feature>
<evidence type="ECO:0000256" key="1">
    <source>
        <dbReference type="SAM" id="Phobius"/>
    </source>
</evidence>
<name>A0A1H9CSG1_9EURY</name>
<keyword evidence="1" id="KW-1133">Transmembrane helix</keyword>
<keyword evidence="1" id="KW-0812">Transmembrane</keyword>
<gene>
    <name evidence="2" type="ORF">SAMN04489841_1129</name>
</gene>
<organism evidence="2 3">
    <name type="scientific">Natrinema salaciae</name>
    <dbReference type="NCBI Taxonomy" id="1186196"/>
    <lineage>
        <taxon>Archaea</taxon>
        <taxon>Methanobacteriati</taxon>
        <taxon>Methanobacteriota</taxon>
        <taxon>Stenosarchaea group</taxon>
        <taxon>Halobacteria</taxon>
        <taxon>Halobacteriales</taxon>
        <taxon>Natrialbaceae</taxon>
        <taxon>Natrinema</taxon>
    </lineage>
</organism>
<keyword evidence="1" id="KW-0472">Membrane</keyword>
<proteinExistence type="predicted"/>
<evidence type="ECO:0000313" key="3">
    <source>
        <dbReference type="Proteomes" id="UP000199114"/>
    </source>
</evidence>
<accession>A0A1H9CSG1</accession>
<keyword evidence="3" id="KW-1185">Reference proteome</keyword>
<dbReference type="EMBL" id="FOFD01000001">
    <property type="protein sequence ID" value="SEQ03543.1"/>
    <property type="molecule type" value="Genomic_DNA"/>
</dbReference>
<dbReference type="Proteomes" id="UP000199114">
    <property type="component" value="Unassembled WGS sequence"/>
</dbReference>